<dbReference type="GO" id="GO:0005524">
    <property type="term" value="F:ATP binding"/>
    <property type="evidence" value="ECO:0007669"/>
    <property type="project" value="UniProtKB-KW"/>
</dbReference>
<comment type="similarity">
    <text evidence="2">Belongs to the ABC transporter superfamily.</text>
</comment>
<accession>A0A7S8C643</accession>
<keyword evidence="8" id="KW-1185">Reference proteome</keyword>
<gene>
    <name evidence="7" type="ORF">HW532_16195</name>
</gene>
<evidence type="ECO:0000259" key="6">
    <source>
        <dbReference type="PROSITE" id="PS50893"/>
    </source>
</evidence>
<dbReference type="Pfam" id="PF00005">
    <property type="entry name" value="ABC_tran"/>
    <property type="match status" value="1"/>
</dbReference>
<dbReference type="SUPFAM" id="SSF52540">
    <property type="entry name" value="P-loop containing nucleoside triphosphate hydrolases"/>
    <property type="match status" value="1"/>
</dbReference>
<keyword evidence="3" id="KW-0813">Transport</keyword>
<dbReference type="GO" id="GO:0005886">
    <property type="term" value="C:plasma membrane"/>
    <property type="evidence" value="ECO:0007669"/>
    <property type="project" value="UniProtKB-SubCell"/>
</dbReference>
<dbReference type="AlphaFoldDB" id="A0A7S8C643"/>
<dbReference type="InterPro" id="IPR027417">
    <property type="entry name" value="P-loop_NTPase"/>
</dbReference>
<protein>
    <submittedName>
        <fullName evidence="7">ABC transporter ATP-binding protein</fullName>
    </submittedName>
</protein>
<dbReference type="PROSITE" id="PS00211">
    <property type="entry name" value="ABC_TRANSPORTER_1"/>
    <property type="match status" value="1"/>
</dbReference>
<dbReference type="GO" id="GO:0015833">
    <property type="term" value="P:peptide transport"/>
    <property type="evidence" value="ECO:0007669"/>
    <property type="project" value="InterPro"/>
</dbReference>
<dbReference type="PANTHER" id="PTHR43776:SF7">
    <property type="entry name" value="D,D-DIPEPTIDE TRANSPORT ATP-BINDING PROTEIN DDPF-RELATED"/>
    <property type="match status" value="1"/>
</dbReference>
<dbReference type="PROSITE" id="PS50893">
    <property type="entry name" value="ABC_TRANSPORTER_2"/>
    <property type="match status" value="1"/>
</dbReference>
<sequence length="312" mass="34935">MSAPVEIRIENLRQRFPGRRNWWGRTVEYVHALNGIDLTVNKGEILGIVGESGCGKSTLTQILLGLQQPSEGRAEVLSSRPQIVFQDPQSSLNPRLPVWRVVTEPVFAHRKAAREELRALAERLLVDVGLKEEHLDRYPHEFSGGQRQRIAIARALSSDPDVIIFDEPTSALDISVQAQILNLLLALHRERTLTFIVISHDVSVIRHIADRVAVMYLGQIVEEGPAGPLMGAPGHPYTRTLLNAVPKLDGDDAFFHEDAVREPTSNRHLPEGCFFANRCPDVRDDCARPQALRTLDDRKLRCILADRPNQIA</sequence>
<organism evidence="7 8">
    <name type="scientific">Kaustia mangrovi</name>
    <dbReference type="NCBI Taxonomy" id="2593653"/>
    <lineage>
        <taxon>Bacteria</taxon>
        <taxon>Pseudomonadati</taxon>
        <taxon>Pseudomonadota</taxon>
        <taxon>Alphaproteobacteria</taxon>
        <taxon>Hyphomicrobiales</taxon>
        <taxon>Parvibaculaceae</taxon>
        <taxon>Kaustia</taxon>
    </lineage>
</organism>
<dbReference type="EMBL" id="CP058214">
    <property type="protein sequence ID" value="QPC44096.1"/>
    <property type="molecule type" value="Genomic_DNA"/>
</dbReference>
<dbReference type="InterPro" id="IPR013563">
    <property type="entry name" value="Oligopep_ABC_C"/>
</dbReference>
<keyword evidence="4" id="KW-0547">Nucleotide-binding</keyword>
<dbReference type="Gene3D" id="3.40.50.300">
    <property type="entry name" value="P-loop containing nucleotide triphosphate hydrolases"/>
    <property type="match status" value="1"/>
</dbReference>
<keyword evidence="5 7" id="KW-0067">ATP-binding</keyword>
<comment type="subcellular location">
    <subcellularLocation>
        <location evidence="1">Cell inner membrane</location>
        <topology evidence="1">Peripheral membrane protein</topology>
    </subcellularLocation>
</comment>
<dbReference type="Proteomes" id="UP000593594">
    <property type="component" value="Chromosome"/>
</dbReference>
<dbReference type="KEGG" id="kmn:HW532_16195"/>
<dbReference type="GO" id="GO:0016887">
    <property type="term" value="F:ATP hydrolysis activity"/>
    <property type="evidence" value="ECO:0007669"/>
    <property type="project" value="InterPro"/>
</dbReference>
<dbReference type="NCBIfam" id="TIGR01727">
    <property type="entry name" value="oligo_HPY"/>
    <property type="match status" value="1"/>
</dbReference>
<evidence type="ECO:0000256" key="1">
    <source>
        <dbReference type="ARBA" id="ARBA00004417"/>
    </source>
</evidence>
<dbReference type="RefSeq" id="WP_213161461.1">
    <property type="nucleotide sequence ID" value="NZ_CP058214.1"/>
</dbReference>
<evidence type="ECO:0000256" key="4">
    <source>
        <dbReference type="ARBA" id="ARBA00022741"/>
    </source>
</evidence>
<dbReference type="InterPro" id="IPR003593">
    <property type="entry name" value="AAA+_ATPase"/>
</dbReference>
<dbReference type="Pfam" id="PF08352">
    <property type="entry name" value="oligo_HPY"/>
    <property type="match status" value="1"/>
</dbReference>
<evidence type="ECO:0000313" key="8">
    <source>
        <dbReference type="Proteomes" id="UP000593594"/>
    </source>
</evidence>
<feature type="domain" description="ABC transporter" evidence="6">
    <location>
        <begin position="7"/>
        <end position="242"/>
    </location>
</feature>
<dbReference type="CDD" id="cd03257">
    <property type="entry name" value="ABC_NikE_OppD_transporters"/>
    <property type="match status" value="1"/>
</dbReference>
<dbReference type="InterPro" id="IPR017871">
    <property type="entry name" value="ABC_transporter-like_CS"/>
</dbReference>
<reference evidence="7 8" key="1">
    <citation type="submission" date="2020-06" db="EMBL/GenBank/DDBJ databases">
        <title>Genome sequence of 2 isolates from Red Sea Mangroves.</title>
        <authorList>
            <person name="Sefrji F."/>
            <person name="Michoud G."/>
            <person name="Merlino G."/>
            <person name="Daffonchio D."/>
        </authorList>
    </citation>
    <scope>NUCLEOTIDE SEQUENCE [LARGE SCALE GENOMIC DNA]</scope>
    <source>
        <strain evidence="7 8">R1DC25</strain>
    </source>
</reference>
<evidence type="ECO:0000313" key="7">
    <source>
        <dbReference type="EMBL" id="QPC44096.1"/>
    </source>
</evidence>
<dbReference type="GO" id="GO:0055085">
    <property type="term" value="P:transmembrane transport"/>
    <property type="evidence" value="ECO:0007669"/>
    <property type="project" value="UniProtKB-ARBA"/>
</dbReference>
<dbReference type="SMART" id="SM00382">
    <property type="entry name" value="AAA"/>
    <property type="match status" value="1"/>
</dbReference>
<evidence type="ECO:0000256" key="5">
    <source>
        <dbReference type="ARBA" id="ARBA00022840"/>
    </source>
</evidence>
<proteinExistence type="inferred from homology"/>
<evidence type="ECO:0000256" key="3">
    <source>
        <dbReference type="ARBA" id="ARBA00022448"/>
    </source>
</evidence>
<name>A0A7S8C643_9HYPH</name>
<evidence type="ECO:0000256" key="2">
    <source>
        <dbReference type="ARBA" id="ARBA00005417"/>
    </source>
</evidence>
<dbReference type="InterPro" id="IPR050319">
    <property type="entry name" value="ABC_transp_ATP-bind"/>
</dbReference>
<dbReference type="PANTHER" id="PTHR43776">
    <property type="entry name" value="TRANSPORT ATP-BINDING PROTEIN"/>
    <property type="match status" value="1"/>
</dbReference>
<dbReference type="InterPro" id="IPR003439">
    <property type="entry name" value="ABC_transporter-like_ATP-bd"/>
</dbReference>